<keyword evidence="4" id="KW-1185">Reference proteome</keyword>
<dbReference type="PANTHER" id="PTHR30015:SF6">
    <property type="entry name" value="SLL1429 PROTEIN"/>
    <property type="match status" value="1"/>
</dbReference>
<dbReference type="PANTHER" id="PTHR30015">
    <property type="entry name" value="MRR RESTRICTION SYSTEM PROTEIN"/>
    <property type="match status" value="1"/>
</dbReference>
<name>A0A1I1ZQ24_9BACI</name>
<dbReference type="OrthoDB" id="9797274at2"/>
<dbReference type="GO" id="GO:0009307">
    <property type="term" value="P:DNA restriction-modification system"/>
    <property type="evidence" value="ECO:0007669"/>
    <property type="project" value="InterPro"/>
</dbReference>
<dbReference type="EMBL" id="FOMR01000013">
    <property type="protein sequence ID" value="SFE33771.1"/>
    <property type="molecule type" value="Genomic_DNA"/>
</dbReference>
<dbReference type="AlphaFoldDB" id="A0A1I1ZQ24"/>
<feature type="domain" description="Restriction endonuclease type IV Mrr" evidence="2">
    <location>
        <begin position="42"/>
        <end position="151"/>
    </location>
</feature>
<dbReference type="Pfam" id="PF04471">
    <property type="entry name" value="Mrr_cat"/>
    <property type="match status" value="1"/>
</dbReference>
<dbReference type="SUPFAM" id="SSF52980">
    <property type="entry name" value="Restriction endonuclease-like"/>
    <property type="match status" value="1"/>
</dbReference>
<accession>A0A1I1ZQ24</accession>
<gene>
    <name evidence="3" type="ORF">SAMN05216238_11323</name>
</gene>
<dbReference type="Proteomes" id="UP000199474">
    <property type="component" value="Unassembled WGS sequence"/>
</dbReference>
<evidence type="ECO:0000256" key="1">
    <source>
        <dbReference type="SAM" id="Phobius"/>
    </source>
</evidence>
<dbReference type="InterPro" id="IPR011335">
    <property type="entry name" value="Restrct_endonuc-II-like"/>
</dbReference>
<keyword evidence="1" id="KW-0812">Transmembrane</keyword>
<evidence type="ECO:0000259" key="2">
    <source>
        <dbReference type="Pfam" id="PF04471"/>
    </source>
</evidence>
<evidence type="ECO:0000313" key="4">
    <source>
        <dbReference type="Proteomes" id="UP000199474"/>
    </source>
</evidence>
<protein>
    <submittedName>
        <fullName evidence="3">Restriction system protein</fullName>
    </submittedName>
</protein>
<reference evidence="4" key="1">
    <citation type="submission" date="2016-10" db="EMBL/GenBank/DDBJ databases">
        <authorList>
            <person name="Varghese N."/>
            <person name="Submissions S."/>
        </authorList>
    </citation>
    <scope>NUCLEOTIDE SEQUENCE [LARGE SCALE GENOMIC DNA]</scope>
    <source>
        <strain evidence="4">DSM 22530</strain>
    </source>
</reference>
<dbReference type="InterPro" id="IPR052906">
    <property type="entry name" value="Type_IV_Methyl-Rstrct_Enzyme"/>
</dbReference>
<dbReference type="Gene3D" id="3.40.1350.10">
    <property type="match status" value="1"/>
</dbReference>
<organism evidence="3 4">
    <name type="scientific">Lentibacillus persicus</name>
    <dbReference type="NCBI Taxonomy" id="640948"/>
    <lineage>
        <taxon>Bacteria</taxon>
        <taxon>Bacillati</taxon>
        <taxon>Bacillota</taxon>
        <taxon>Bacilli</taxon>
        <taxon>Bacillales</taxon>
        <taxon>Bacillaceae</taxon>
        <taxon>Lentibacillus</taxon>
    </lineage>
</organism>
<proteinExistence type="predicted"/>
<dbReference type="STRING" id="640948.SAMN05216238_11323"/>
<keyword evidence="1" id="KW-0472">Membrane</keyword>
<sequence length="172" mass="20141">MDNVYFLFSIIVMALFVFPMIIKYVKKKKRINLMKRSGIRDIDRMKGYQFEVYLQVLFKELGYRPVVTQKSGDYGADVVLKGRNKIVIQAKRYGTKHKVSMDAVREVLAAMFFYKAEEAWVITNSFFTKQAKTLAKACGVTLLDRYELEAFIVKINPTKQPKQFTRKRSELR</sequence>
<keyword evidence="1" id="KW-1133">Transmembrane helix</keyword>
<feature type="transmembrane region" description="Helical" evidence="1">
    <location>
        <begin position="6"/>
        <end position="25"/>
    </location>
</feature>
<dbReference type="GO" id="GO:0015666">
    <property type="term" value="F:restriction endodeoxyribonuclease activity"/>
    <property type="evidence" value="ECO:0007669"/>
    <property type="project" value="TreeGrafter"/>
</dbReference>
<dbReference type="InterPro" id="IPR011856">
    <property type="entry name" value="tRNA_endonuc-like_dom_sf"/>
</dbReference>
<dbReference type="InterPro" id="IPR007560">
    <property type="entry name" value="Restrct_endonuc_IV_Mrr"/>
</dbReference>
<dbReference type="GO" id="GO:0003677">
    <property type="term" value="F:DNA binding"/>
    <property type="evidence" value="ECO:0007669"/>
    <property type="project" value="InterPro"/>
</dbReference>
<evidence type="ECO:0000313" key="3">
    <source>
        <dbReference type="EMBL" id="SFE33771.1"/>
    </source>
</evidence>